<feature type="transmembrane region" description="Helical" evidence="5">
    <location>
        <begin position="419"/>
        <end position="436"/>
    </location>
</feature>
<feature type="domain" description="Major facilitator superfamily (MFS) profile" evidence="6">
    <location>
        <begin position="76"/>
        <end position="598"/>
    </location>
</feature>
<keyword evidence="4 5" id="KW-0472">Membrane</keyword>
<feature type="transmembrane region" description="Helical" evidence="5">
    <location>
        <begin position="284"/>
        <end position="303"/>
    </location>
</feature>
<feature type="transmembrane region" description="Helical" evidence="5">
    <location>
        <begin position="353"/>
        <end position="375"/>
    </location>
</feature>
<feature type="transmembrane region" description="Helical" evidence="5">
    <location>
        <begin position="448"/>
        <end position="470"/>
    </location>
</feature>
<name>W9YV08_9EURO</name>
<comment type="subcellular location">
    <subcellularLocation>
        <location evidence="1">Membrane</location>
        <topology evidence="1">Multi-pass membrane protein</topology>
    </subcellularLocation>
</comment>
<feature type="transmembrane region" description="Helical" evidence="5">
    <location>
        <begin position="200"/>
        <end position="224"/>
    </location>
</feature>
<dbReference type="OrthoDB" id="2241241at2759"/>
<feature type="transmembrane region" description="Helical" evidence="5">
    <location>
        <begin position="482"/>
        <end position="505"/>
    </location>
</feature>
<dbReference type="GeneID" id="19156356"/>
<dbReference type="AlphaFoldDB" id="W9YV08"/>
<keyword evidence="8" id="KW-1185">Reference proteome</keyword>
<sequence>MPFFPSLKSPLATDGVDPTAMEITQAEARAEPGTGLTTVNTDEEDLKQPVVKLDLAAEGAKRSELMQVVWGRHGRLLIFIGICVFMVVYELDNYTFSTYYVYAISSFMQTSQEAALTTASNLTFSLLKPVWSKMSDVWGRGTMYPVALVLALVGMIVAASAKSFEAFAAGTVLRVVGITAFNSLNTIVISDLTSTRLRGFGVNIQFFPTLVLPWCISYMVSAVVSPGGIGWGWGIGIIAIILPFGTAMITAVLLIYERRAKRLEVGDLAKPKPTFSEVVSSMDLLGVAIIIVGCAFILIPLSLASNQPHGYKTPWVIALMVIGGLMLIGLPFFEAHFAAHPFLPMRYLKHRSICLGFLLYFTDYMAAAASHNYLYNWAVIAKNMSIVTATNLSNVNGVMIFTMGIILGAILYKTRHFKWILMGGVALRLLGYGLMFRVRTSHPSTAEIFVVQFIQGIGDGIVQSGGYVAATINVPHRETAQMAALVVTIGMLGQSVGTAICGAIYTGTMREQLSKALGSDATPELISNLYNSITTGVPDWGTPQRAAIAVAVSLTKGSSIGLLLTGGQYNKVTSYFFIAAMAMIIPGIAFALFIPNQTLNDNQNLVEDAGMLGQKMDTVTEIPEQTSSAQRENVESKKA</sequence>
<dbReference type="InterPro" id="IPR011701">
    <property type="entry name" value="MFS"/>
</dbReference>
<evidence type="ECO:0000313" key="8">
    <source>
        <dbReference type="Proteomes" id="UP000019484"/>
    </source>
</evidence>
<feature type="transmembrane region" description="Helical" evidence="5">
    <location>
        <begin position="572"/>
        <end position="594"/>
    </location>
</feature>
<evidence type="ECO:0000256" key="1">
    <source>
        <dbReference type="ARBA" id="ARBA00004141"/>
    </source>
</evidence>
<dbReference type="PANTHER" id="PTHR23501">
    <property type="entry name" value="MAJOR FACILITATOR SUPERFAMILY"/>
    <property type="match status" value="1"/>
</dbReference>
<accession>W9YV08</accession>
<dbReference type="HOGENOM" id="CLU_012970_2_2_1"/>
<dbReference type="InterPro" id="IPR020846">
    <property type="entry name" value="MFS_dom"/>
</dbReference>
<organism evidence="7 8">
    <name type="scientific">Capronia coronata CBS 617.96</name>
    <dbReference type="NCBI Taxonomy" id="1182541"/>
    <lineage>
        <taxon>Eukaryota</taxon>
        <taxon>Fungi</taxon>
        <taxon>Dikarya</taxon>
        <taxon>Ascomycota</taxon>
        <taxon>Pezizomycotina</taxon>
        <taxon>Eurotiomycetes</taxon>
        <taxon>Chaetothyriomycetidae</taxon>
        <taxon>Chaetothyriales</taxon>
        <taxon>Herpotrichiellaceae</taxon>
        <taxon>Capronia</taxon>
    </lineage>
</organism>
<feature type="transmembrane region" description="Helical" evidence="5">
    <location>
        <begin position="395"/>
        <end position="412"/>
    </location>
</feature>
<feature type="transmembrane region" description="Helical" evidence="5">
    <location>
        <begin position="230"/>
        <end position="256"/>
    </location>
</feature>
<dbReference type="PANTHER" id="PTHR23501:SF200">
    <property type="entry name" value="TRANSPORTER, PUTATIVE (AFU_ORTHOLOGUE AFUA_3G01360)-RELATED"/>
    <property type="match status" value="1"/>
</dbReference>
<dbReference type="GO" id="GO:0015343">
    <property type="term" value="F:siderophore-iron transmembrane transporter activity"/>
    <property type="evidence" value="ECO:0007669"/>
    <property type="project" value="TreeGrafter"/>
</dbReference>
<dbReference type="Proteomes" id="UP000019484">
    <property type="component" value="Unassembled WGS sequence"/>
</dbReference>
<dbReference type="EMBL" id="AMWN01000001">
    <property type="protein sequence ID" value="EXJ96328.1"/>
    <property type="molecule type" value="Genomic_DNA"/>
</dbReference>
<feature type="transmembrane region" description="Helical" evidence="5">
    <location>
        <begin position="143"/>
        <end position="161"/>
    </location>
</feature>
<protein>
    <recommendedName>
        <fullName evidence="6">Major facilitator superfamily (MFS) profile domain-containing protein</fullName>
    </recommendedName>
</protein>
<feature type="transmembrane region" description="Helical" evidence="5">
    <location>
        <begin position="76"/>
        <end position="102"/>
    </location>
</feature>
<evidence type="ECO:0000256" key="4">
    <source>
        <dbReference type="ARBA" id="ARBA00023136"/>
    </source>
</evidence>
<dbReference type="PROSITE" id="PS50850">
    <property type="entry name" value="MFS"/>
    <property type="match status" value="1"/>
</dbReference>
<dbReference type="Gene3D" id="1.20.1250.20">
    <property type="entry name" value="MFS general substrate transporter like domains"/>
    <property type="match status" value="2"/>
</dbReference>
<evidence type="ECO:0000259" key="6">
    <source>
        <dbReference type="PROSITE" id="PS50850"/>
    </source>
</evidence>
<evidence type="ECO:0000256" key="2">
    <source>
        <dbReference type="ARBA" id="ARBA00022692"/>
    </source>
</evidence>
<evidence type="ECO:0000313" key="7">
    <source>
        <dbReference type="EMBL" id="EXJ96328.1"/>
    </source>
</evidence>
<proteinExistence type="predicted"/>
<evidence type="ECO:0000256" key="3">
    <source>
        <dbReference type="ARBA" id="ARBA00022989"/>
    </source>
</evidence>
<reference evidence="7 8" key="1">
    <citation type="submission" date="2013-03" db="EMBL/GenBank/DDBJ databases">
        <title>The Genome Sequence of Capronia coronata CBS 617.96.</title>
        <authorList>
            <consortium name="The Broad Institute Genomics Platform"/>
            <person name="Cuomo C."/>
            <person name="de Hoog S."/>
            <person name="Gorbushina A."/>
            <person name="Walker B."/>
            <person name="Young S.K."/>
            <person name="Zeng Q."/>
            <person name="Gargeya S."/>
            <person name="Fitzgerald M."/>
            <person name="Haas B."/>
            <person name="Abouelleil A."/>
            <person name="Allen A.W."/>
            <person name="Alvarado L."/>
            <person name="Arachchi H.M."/>
            <person name="Berlin A.M."/>
            <person name="Chapman S.B."/>
            <person name="Gainer-Dewar J."/>
            <person name="Goldberg J."/>
            <person name="Griggs A."/>
            <person name="Gujja S."/>
            <person name="Hansen M."/>
            <person name="Howarth C."/>
            <person name="Imamovic A."/>
            <person name="Ireland A."/>
            <person name="Larimer J."/>
            <person name="McCowan C."/>
            <person name="Murphy C."/>
            <person name="Pearson M."/>
            <person name="Poon T.W."/>
            <person name="Priest M."/>
            <person name="Roberts A."/>
            <person name="Saif S."/>
            <person name="Shea T."/>
            <person name="Sisk P."/>
            <person name="Sykes S."/>
            <person name="Wortman J."/>
            <person name="Nusbaum C."/>
            <person name="Birren B."/>
        </authorList>
    </citation>
    <scope>NUCLEOTIDE SEQUENCE [LARGE SCALE GENOMIC DNA]</scope>
    <source>
        <strain evidence="7 8">CBS 617.96</strain>
    </source>
</reference>
<evidence type="ECO:0000256" key="5">
    <source>
        <dbReference type="SAM" id="Phobius"/>
    </source>
</evidence>
<keyword evidence="3 5" id="KW-1133">Transmembrane helix</keyword>
<dbReference type="InterPro" id="IPR036259">
    <property type="entry name" value="MFS_trans_sf"/>
</dbReference>
<keyword evidence="2 5" id="KW-0812">Transmembrane</keyword>
<dbReference type="RefSeq" id="XP_007720557.1">
    <property type="nucleotide sequence ID" value="XM_007722367.1"/>
</dbReference>
<dbReference type="GO" id="GO:0005886">
    <property type="term" value="C:plasma membrane"/>
    <property type="evidence" value="ECO:0007669"/>
    <property type="project" value="TreeGrafter"/>
</dbReference>
<comment type="caution">
    <text evidence="7">The sequence shown here is derived from an EMBL/GenBank/DDBJ whole genome shotgun (WGS) entry which is preliminary data.</text>
</comment>
<dbReference type="eggNOG" id="KOG0254">
    <property type="taxonomic scope" value="Eukaryota"/>
</dbReference>
<gene>
    <name evidence="7" type="ORF">A1O1_01454</name>
</gene>
<dbReference type="Pfam" id="PF07690">
    <property type="entry name" value="MFS_1"/>
    <property type="match status" value="1"/>
</dbReference>
<feature type="transmembrane region" description="Helical" evidence="5">
    <location>
        <begin position="315"/>
        <end position="333"/>
    </location>
</feature>
<feature type="transmembrane region" description="Helical" evidence="5">
    <location>
        <begin position="167"/>
        <end position="188"/>
    </location>
</feature>
<dbReference type="SUPFAM" id="SSF103473">
    <property type="entry name" value="MFS general substrate transporter"/>
    <property type="match status" value="1"/>
</dbReference>